<feature type="domain" description="ResB-like" evidence="8">
    <location>
        <begin position="19"/>
        <end position="285"/>
    </location>
</feature>
<feature type="transmembrane region" description="Helical" evidence="7">
    <location>
        <begin position="79"/>
        <end position="99"/>
    </location>
</feature>
<keyword evidence="9" id="KW-0150">Chloroplast</keyword>
<comment type="subcellular location">
    <subcellularLocation>
        <location evidence="1">Membrane</location>
        <topology evidence="1">Multi-pass membrane protein</topology>
    </subcellularLocation>
    <subcellularLocation>
        <location evidence="6">Plastid</location>
        <location evidence="6">Chloroplast thylakoid membrane</location>
        <topology evidence="6">Multi-pass membrane protein</topology>
    </subcellularLocation>
</comment>
<keyword evidence="6" id="KW-0793">Thylakoid</keyword>
<evidence type="ECO:0000256" key="4">
    <source>
        <dbReference type="ARBA" id="ARBA00022989"/>
    </source>
</evidence>
<dbReference type="RefSeq" id="YP_009873564.1">
    <property type="nucleotide sequence ID" value="NC_049168.1"/>
</dbReference>
<gene>
    <name evidence="9" type="primary">ycf44</name>
    <name evidence="6" type="synonym">ccs1</name>
</gene>
<keyword evidence="3 6" id="KW-0201">Cytochrome c-type biogenesis</keyword>
<dbReference type="EMBL" id="MT304829">
    <property type="protein sequence ID" value="QKW88447.1"/>
    <property type="molecule type" value="Genomic_DNA"/>
</dbReference>
<evidence type="ECO:0000259" key="8">
    <source>
        <dbReference type="Pfam" id="PF05140"/>
    </source>
</evidence>
<dbReference type="Pfam" id="PF05140">
    <property type="entry name" value="ResB"/>
    <property type="match status" value="2"/>
</dbReference>
<comment type="function">
    <text evidence="6">Required during biogenesis of c-type cytochromes (cytochrome c6 and cytochrome f) at the step of heme attachment.</text>
</comment>
<evidence type="ECO:0000256" key="1">
    <source>
        <dbReference type="ARBA" id="ARBA00004141"/>
    </source>
</evidence>
<accession>A0A7D4X9B2</accession>
<keyword evidence="4 6" id="KW-1133">Transmembrane helix</keyword>
<dbReference type="InterPro" id="IPR023494">
    <property type="entry name" value="Cyt_c_bgen_Ccs1/CcsB/ResB"/>
</dbReference>
<dbReference type="PANTHER" id="PTHR31566">
    <property type="entry name" value="CYTOCHROME C BIOGENESIS PROTEIN CCS1, CHLOROPLASTIC"/>
    <property type="match status" value="1"/>
</dbReference>
<evidence type="ECO:0000256" key="2">
    <source>
        <dbReference type="ARBA" id="ARBA00022692"/>
    </source>
</evidence>
<evidence type="ECO:0000256" key="3">
    <source>
        <dbReference type="ARBA" id="ARBA00022748"/>
    </source>
</evidence>
<proteinExistence type="inferred from homology"/>
<keyword evidence="2 6" id="KW-0812">Transmembrane</keyword>
<dbReference type="GO" id="GO:0009535">
    <property type="term" value="C:chloroplast thylakoid membrane"/>
    <property type="evidence" value="ECO:0007669"/>
    <property type="project" value="UniProtKB-SubCell"/>
</dbReference>
<feature type="domain" description="ResB-like" evidence="8">
    <location>
        <begin position="356"/>
        <end position="423"/>
    </location>
</feature>
<reference evidence="9" key="1">
    <citation type="submission" date="2020-04" db="EMBL/GenBank/DDBJ databases">
        <title>The complete chloroplast genome of Isochrysis galbana and comparison with related haptophyte species.</title>
        <authorList>
            <person name="Fang J."/>
        </authorList>
    </citation>
    <scope>NUCLEOTIDE SEQUENCE</scope>
    <source>
        <strain evidence="9">OA3011</strain>
    </source>
</reference>
<protein>
    <recommendedName>
        <fullName evidence="6">Cytochrome c biogenesis protein Ccs1</fullName>
    </recommendedName>
</protein>
<dbReference type="GO" id="GO:0017004">
    <property type="term" value="P:cytochrome complex assembly"/>
    <property type="evidence" value="ECO:0007669"/>
    <property type="project" value="UniProtKB-UniRule"/>
</dbReference>
<geneLocation type="chloroplast" evidence="9"/>
<evidence type="ECO:0000256" key="7">
    <source>
        <dbReference type="SAM" id="Phobius"/>
    </source>
</evidence>
<dbReference type="AlphaFoldDB" id="A0A7D4X9B2"/>
<comment type="subunit">
    <text evidence="6">May interact with CcsA.</text>
</comment>
<evidence type="ECO:0000256" key="6">
    <source>
        <dbReference type="HAMAP-Rule" id="MF_01392"/>
    </source>
</evidence>
<evidence type="ECO:0000256" key="5">
    <source>
        <dbReference type="ARBA" id="ARBA00023136"/>
    </source>
</evidence>
<feature type="transmembrane region" description="Helical" evidence="7">
    <location>
        <begin position="21"/>
        <end position="39"/>
    </location>
</feature>
<comment type="similarity">
    <text evidence="6">Belongs to the Ccs1/CcsB family.</text>
</comment>
<keyword evidence="5 6" id="KW-0472">Membrane</keyword>
<dbReference type="PANTHER" id="PTHR31566:SF0">
    <property type="entry name" value="CYTOCHROME C BIOGENESIS PROTEIN CCS1, CHLOROPLASTIC"/>
    <property type="match status" value="1"/>
</dbReference>
<feature type="transmembrane region" description="Helical" evidence="7">
    <location>
        <begin position="375"/>
        <end position="393"/>
    </location>
</feature>
<sequence>MSFLTKSSTTKVLKQLASLKLAIILLSVIGILISLGTFIEQGQSLTFYKENYPSTKPILGFIDWHFITKLQLNTIYTNFWFLLILIFFGASLLACTYTTQIPSLKKFRLWEFIQSTKRFQNLQFQNNLSLNLTNTASYYLRNNNYHVFRQGKKNYSYSGLLGRIGPILVHFSILFILVGSSLGALGGYTVQEIVPRGEVFHLQNFIQYGRLTHVPQTISWRVNDFWITYTDELKVNQFYSDLSALDTQGNELKRKIIFVNEPFVYKGISIYQTDWDVLGIKLKVNDKKIVQIPLKKINKSGRNFWVGLIDLGTAEKSKYTILLNDLTGQIYLYNLKGELIEKTILGKPTASNLIFTDFITTTGLQIKSDPGLQTVYFSFAILIMSIYVSFFSYSQIWGLEKNGTLVLGGKANRAVLAFQEEFRRTIKKIYGKN</sequence>
<name>A0A7D4X9B2_ISOGA</name>
<feature type="transmembrane region" description="Helical" evidence="7">
    <location>
        <begin position="167"/>
        <end position="188"/>
    </location>
</feature>
<dbReference type="GeneID" id="55768357"/>
<evidence type="ECO:0000313" key="9">
    <source>
        <dbReference type="EMBL" id="QKW88447.1"/>
    </source>
</evidence>
<dbReference type="InterPro" id="IPR007816">
    <property type="entry name" value="ResB-like_domain"/>
</dbReference>
<organism evidence="9">
    <name type="scientific">Isochrysis galbana</name>
    <name type="common">Marine planktonic alga</name>
    <dbReference type="NCBI Taxonomy" id="37099"/>
    <lineage>
        <taxon>Eukaryota</taxon>
        <taxon>Haptista</taxon>
        <taxon>Haptophyta</taxon>
        <taxon>Prymnesiophyceae</taxon>
        <taxon>Isochrysidales</taxon>
        <taxon>Isochrysidaceae</taxon>
        <taxon>Isochrysis</taxon>
    </lineage>
</organism>
<dbReference type="HAMAP" id="MF_01392">
    <property type="entry name" value="CytC_Ccs1"/>
    <property type="match status" value="1"/>
</dbReference>
<keyword evidence="9" id="KW-0934">Plastid</keyword>